<reference evidence="1 2" key="1">
    <citation type="submission" date="2020-07" db="EMBL/GenBank/DDBJ databases">
        <authorList>
            <person name="Criscuolo A."/>
        </authorList>
    </citation>
    <scope>NUCLEOTIDE SEQUENCE [LARGE SCALE GENOMIC DNA]</scope>
    <source>
        <strain evidence="1">CIP111649</strain>
    </source>
</reference>
<dbReference type="Proteomes" id="UP000589351">
    <property type="component" value="Unassembled WGS sequence"/>
</dbReference>
<sequence>MCSRLIQFVVLINKDKDLYITDFNSQWTKNNSDLVPEINSLVFVNDSQVSVYSEAVIELSIALHPLLKPIKLGYLIPKKLRDGLYKIIAKNRHKFFKQDACKLANEKFKAMYLN</sequence>
<comment type="caution">
    <text evidence="1">The sequence shown here is derived from an EMBL/GenBank/DDBJ whole genome shotgun (WGS) entry which is preliminary data.</text>
</comment>
<dbReference type="Pfam" id="PF04134">
    <property type="entry name" value="DCC1-like"/>
    <property type="match status" value="1"/>
</dbReference>
<dbReference type="AlphaFoldDB" id="A0A6V7R313"/>
<name>A0A6V7R313_9STAP</name>
<keyword evidence="2" id="KW-1185">Reference proteome</keyword>
<organism evidence="1 2">
    <name type="scientific">Jeotgalicoccus meleagridis</name>
    <dbReference type="NCBI Taxonomy" id="2759181"/>
    <lineage>
        <taxon>Bacteria</taxon>
        <taxon>Bacillati</taxon>
        <taxon>Bacillota</taxon>
        <taxon>Bacilli</taxon>
        <taxon>Bacillales</taxon>
        <taxon>Staphylococcaceae</taxon>
        <taxon>Jeotgalicoccus</taxon>
    </lineage>
</organism>
<evidence type="ECO:0000313" key="1">
    <source>
        <dbReference type="EMBL" id="CAD2071454.1"/>
    </source>
</evidence>
<accession>A0A6V7R313</accession>
<dbReference type="GO" id="GO:0015035">
    <property type="term" value="F:protein-disulfide reductase activity"/>
    <property type="evidence" value="ECO:0007669"/>
    <property type="project" value="InterPro"/>
</dbReference>
<dbReference type="InterPro" id="IPR007263">
    <property type="entry name" value="DCC1-like"/>
</dbReference>
<gene>
    <name evidence="1" type="ORF">JEODO184_00249</name>
</gene>
<evidence type="ECO:0008006" key="3">
    <source>
        <dbReference type="Google" id="ProtNLM"/>
    </source>
</evidence>
<proteinExistence type="predicted"/>
<evidence type="ECO:0000313" key="2">
    <source>
        <dbReference type="Proteomes" id="UP000589351"/>
    </source>
</evidence>
<protein>
    <recommendedName>
        <fullName evidence="3">DUF393 domain-containing protein</fullName>
    </recommendedName>
</protein>
<dbReference type="EMBL" id="CAJEWD010000003">
    <property type="protein sequence ID" value="CAD2071454.1"/>
    <property type="molecule type" value="Genomic_DNA"/>
</dbReference>